<evidence type="ECO:0000259" key="6">
    <source>
        <dbReference type="Pfam" id="PF00150"/>
    </source>
</evidence>
<proteinExistence type="inferred from homology"/>
<evidence type="ECO:0000313" key="7">
    <source>
        <dbReference type="EMBL" id="OJT14620.1"/>
    </source>
</evidence>
<evidence type="ECO:0000313" key="8">
    <source>
        <dbReference type="Proteomes" id="UP000184267"/>
    </source>
</evidence>
<dbReference type="InterPro" id="IPR001547">
    <property type="entry name" value="Glyco_hydro_5"/>
</dbReference>
<dbReference type="InterPro" id="IPR017853">
    <property type="entry name" value="GH"/>
</dbReference>
<dbReference type="PANTHER" id="PTHR31297">
    <property type="entry name" value="GLUCAN ENDO-1,6-BETA-GLUCOSIDASE B"/>
    <property type="match status" value="1"/>
</dbReference>
<sequence length="631" mass="68584">MVLTAPAFTSLLHSLGLIQGISKPTRGPFAAAPAPAQNKVAVSNGPSPNSNLGTNYQAHPPGNFSSTGTSAIKASTGCDAPPYDARDWGEQRFAPFDQAKANVYRYRQQQSVNLGSWFTHEQWMTPSLFTCASGNQISELDIATGWGSPDGARAVLERHWDTFVDVSDFQYLSGIGINTVRLPIGYWSLGPAFCQGTPFESVADVYRNSWSRVVHAINMASDAGIGVLVDLHGAPGSQNGQPHSGISDGQTNLFGNNYYIGKTMDVLTFLTQQLTNVTNVVGIQILNEPQNADSLPDFYTQAISTMRQVSPAAAALPLYIHDGFNLEQYSEYVAARSDFVVQDHHSYFVFTSHDDSESASQHTKDIQSSMAGSLASASDRQRRNLVVDEFSCALTPQSLSGEADPDQARRAFCEGQLQIYQNETAGWSFWAYNKEDCSDDPGWCFKAAVGNSLPLSFFSYGKGPLADPSRLPALADMASDMDSPTHEEMTNTQSSALTGSSGYSDTPYPEVGIYPINRRSRHRPRRSQRFANRAKLAAVARRDTPSQLSLDPSQRAISKGYSDGFLTAKIFALYGMSKLGFTGQYMNDSIATLGPGVITPGNEHYYEQWFMEGLADGEALISSSVNSTYAS</sequence>
<dbReference type="InterPro" id="IPR050386">
    <property type="entry name" value="Glycosyl_hydrolase_5"/>
</dbReference>
<keyword evidence="8" id="KW-1185">Reference proteome</keyword>
<dbReference type="SUPFAM" id="SSF51445">
    <property type="entry name" value="(Trans)glycosidases"/>
    <property type="match status" value="1"/>
</dbReference>
<protein>
    <submittedName>
        <fullName evidence="7">Glucan 1,3-beta-glucosidase 3</fullName>
    </submittedName>
</protein>
<comment type="caution">
    <text evidence="7">The sequence shown here is derived from an EMBL/GenBank/DDBJ whole genome shotgun (WGS) entry which is preliminary data.</text>
</comment>
<dbReference type="GO" id="GO:0009251">
    <property type="term" value="P:glucan catabolic process"/>
    <property type="evidence" value="ECO:0007669"/>
    <property type="project" value="TreeGrafter"/>
</dbReference>
<dbReference type="EMBL" id="MNAD01000276">
    <property type="protein sequence ID" value="OJT14620.1"/>
    <property type="molecule type" value="Genomic_DNA"/>
</dbReference>
<feature type="region of interest" description="Disordered" evidence="5">
    <location>
        <begin position="40"/>
        <end position="70"/>
    </location>
</feature>
<comment type="similarity">
    <text evidence="1 4">Belongs to the glycosyl hydrolase 5 (cellulase A) family.</text>
</comment>
<reference evidence="7 8" key="1">
    <citation type="submission" date="2016-10" db="EMBL/GenBank/DDBJ databases">
        <title>Genome sequence of the basidiomycete white-rot fungus Trametes pubescens.</title>
        <authorList>
            <person name="Makela M.R."/>
            <person name="Granchi Z."/>
            <person name="Peng M."/>
            <person name="De Vries R.P."/>
            <person name="Grigoriev I."/>
            <person name="Riley R."/>
            <person name="Hilden K."/>
        </authorList>
    </citation>
    <scope>NUCLEOTIDE SEQUENCE [LARGE SCALE GENOMIC DNA]</scope>
    <source>
        <strain evidence="7 8">FBCC735</strain>
    </source>
</reference>
<feature type="region of interest" description="Disordered" evidence="5">
    <location>
        <begin position="480"/>
        <end position="506"/>
    </location>
</feature>
<evidence type="ECO:0000256" key="4">
    <source>
        <dbReference type="RuleBase" id="RU361153"/>
    </source>
</evidence>
<organism evidence="7 8">
    <name type="scientific">Trametes pubescens</name>
    <name type="common">White-rot fungus</name>
    <dbReference type="NCBI Taxonomy" id="154538"/>
    <lineage>
        <taxon>Eukaryota</taxon>
        <taxon>Fungi</taxon>
        <taxon>Dikarya</taxon>
        <taxon>Basidiomycota</taxon>
        <taxon>Agaricomycotina</taxon>
        <taxon>Agaricomycetes</taxon>
        <taxon>Polyporales</taxon>
        <taxon>Polyporaceae</taxon>
        <taxon>Trametes</taxon>
    </lineage>
</organism>
<keyword evidence="2 4" id="KW-0378">Hydrolase</keyword>
<dbReference type="AlphaFoldDB" id="A0A1M2W4B0"/>
<dbReference type="Proteomes" id="UP000184267">
    <property type="component" value="Unassembled WGS sequence"/>
</dbReference>
<dbReference type="STRING" id="154538.A0A1M2W4B0"/>
<keyword evidence="3 4" id="KW-0326">Glycosidase</keyword>
<gene>
    <name evidence="7" type="ORF">TRAPUB_8866</name>
</gene>
<dbReference type="Pfam" id="PF00150">
    <property type="entry name" value="Cellulase"/>
    <property type="match status" value="1"/>
</dbReference>
<dbReference type="GO" id="GO:0005576">
    <property type="term" value="C:extracellular region"/>
    <property type="evidence" value="ECO:0007669"/>
    <property type="project" value="TreeGrafter"/>
</dbReference>
<dbReference type="Gene3D" id="3.20.20.80">
    <property type="entry name" value="Glycosidases"/>
    <property type="match status" value="1"/>
</dbReference>
<dbReference type="PANTHER" id="PTHR31297:SF43">
    <property type="entry name" value="GLUCAN 1,3-BETA-GLUCOSIDASE 3"/>
    <property type="match status" value="1"/>
</dbReference>
<dbReference type="GO" id="GO:0005737">
    <property type="term" value="C:cytoplasm"/>
    <property type="evidence" value="ECO:0007669"/>
    <property type="project" value="UniProtKB-ARBA"/>
</dbReference>
<evidence type="ECO:0000256" key="2">
    <source>
        <dbReference type="ARBA" id="ARBA00022801"/>
    </source>
</evidence>
<accession>A0A1M2W4B0</accession>
<feature type="domain" description="Glycoside hydrolase family 5" evidence="6">
    <location>
        <begin position="170"/>
        <end position="435"/>
    </location>
</feature>
<dbReference type="OMA" id="DDPGWCF"/>
<evidence type="ECO:0000256" key="5">
    <source>
        <dbReference type="SAM" id="MobiDB-lite"/>
    </source>
</evidence>
<dbReference type="GO" id="GO:0046557">
    <property type="term" value="F:glucan endo-1,6-beta-glucosidase activity"/>
    <property type="evidence" value="ECO:0007669"/>
    <property type="project" value="TreeGrafter"/>
</dbReference>
<evidence type="ECO:0000256" key="3">
    <source>
        <dbReference type="ARBA" id="ARBA00023295"/>
    </source>
</evidence>
<dbReference type="FunFam" id="3.20.20.80:FF:000100">
    <property type="entry name" value="Glycoside hydrolase superfamily"/>
    <property type="match status" value="1"/>
</dbReference>
<feature type="compositionally biased region" description="Polar residues" evidence="5">
    <location>
        <begin position="490"/>
        <end position="504"/>
    </location>
</feature>
<name>A0A1M2W4B0_TRAPU</name>
<evidence type="ECO:0000256" key="1">
    <source>
        <dbReference type="ARBA" id="ARBA00005641"/>
    </source>
</evidence>
<dbReference type="OrthoDB" id="1887033at2759"/>
<dbReference type="GO" id="GO:0009986">
    <property type="term" value="C:cell surface"/>
    <property type="evidence" value="ECO:0007669"/>
    <property type="project" value="TreeGrafter"/>
</dbReference>